<proteinExistence type="predicted"/>
<evidence type="ECO:0000313" key="2">
    <source>
        <dbReference type="Proteomes" id="UP001497482"/>
    </source>
</evidence>
<keyword evidence="2" id="KW-1185">Reference proteome</keyword>
<organism evidence="1 2">
    <name type="scientific">Knipowitschia caucasica</name>
    <name type="common">Caucasian dwarf goby</name>
    <name type="synonym">Pomatoschistus caucasicus</name>
    <dbReference type="NCBI Taxonomy" id="637954"/>
    <lineage>
        <taxon>Eukaryota</taxon>
        <taxon>Metazoa</taxon>
        <taxon>Chordata</taxon>
        <taxon>Craniata</taxon>
        <taxon>Vertebrata</taxon>
        <taxon>Euteleostomi</taxon>
        <taxon>Actinopterygii</taxon>
        <taxon>Neopterygii</taxon>
        <taxon>Teleostei</taxon>
        <taxon>Neoteleostei</taxon>
        <taxon>Acanthomorphata</taxon>
        <taxon>Gobiaria</taxon>
        <taxon>Gobiiformes</taxon>
        <taxon>Gobioidei</taxon>
        <taxon>Gobiidae</taxon>
        <taxon>Gobiinae</taxon>
        <taxon>Knipowitschia</taxon>
    </lineage>
</organism>
<accession>A0AAV2LCT7</accession>
<dbReference type="EMBL" id="OZ035845">
    <property type="protein sequence ID" value="CAL1598973.1"/>
    <property type="molecule type" value="Genomic_DNA"/>
</dbReference>
<name>A0AAV2LCT7_KNICA</name>
<sequence>MGGGVGFGGGGEVSGVDRGEEVFGYWLGGGGGRVYCKGEDGGGGGGGLWGGDSYGYGWGGKGGEVNVGCRV</sequence>
<reference evidence="1 2" key="1">
    <citation type="submission" date="2024-04" db="EMBL/GenBank/DDBJ databases">
        <authorList>
            <person name="Waldvogel A.-M."/>
            <person name="Schoenle A."/>
        </authorList>
    </citation>
    <scope>NUCLEOTIDE SEQUENCE [LARGE SCALE GENOMIC DNA]</scope>
</reference>
<dbReference type="Proteomes" id="UP001497482">
    <property type="component" value="Chromosome 23"/>
</dbReference>
<evidence type="ECO:0000313" key="1">
    <source>
        <dbReference type="EMBL" id="CAL1598973.1"/>
    </source>
</evidence>
<protein>
    <submittedName>
        <fullName evidence="1">Uncharacterized protein</fullName>
    </submittedName>
</protein>
<gene>
    <name evidence="1" type="ORF">KC01_LOCUS27322</name>
</gene>
<dbReference type="AlphaFoldDB" id="A0AAV2LCT7"/>